<evidence type="ECO:0000256" key="1">
    <source>
        <dbReference type="SAM" id="Phobius"/>
    </source>
</evidence>
<dbReference type="GO" id="GO:0005576">
    <property type="term" value="C:extracellular region"/>
    <property type="evidence" value="ECO:0007669"/>
    <property type="project" value="TreeGrafter"/>
</dbReference>
<protein>
    <submittedName>
        <fullName evidence="3">MCE family protein</fullName>
    </submittedName>
</protein>
<dbReference type="Proteomes" id="UP000655751">
    <property type="component" value="Unassembled WGS sequence"/>
</dbReference>
<evidence type="ECO:0000313" key="4">
    <source>
        <dbReference type="Proteomes" id="UP000655751"/>
    </source>
</evidence>
<keyword evidence="1" id="KW-1133">Transmembrane helix</keyword>
<dbReference type="InterPro" id="IPR003399">
    <property type="entry name" value="Mce/MlaD"/>
</dbReference>
<dbReference type="EMBL" id="JADMLG010000003">
    <property type="protein sequence ID" value="MBH0776777.1"/>
    <property type="molecule type" value="Genomic_DNA"/>
</dbReference>
<dbReference type="AlphaFoldDB" id="A0A931IAS2"/>
<dbReference type="InterPro" id="IPR052336">
    <property type="entry name" value="MlaD_Phospholipid_Transporter"/>
</dbReference>
<evidence type="ECO:0000259" key="2">
    <source>
        <dbReference type="Pfam" id="PF02470"/>
    </source>
</evidence>
<dbReference type="PANTHER" id="PTHR33371">
    <property type="entry name" value="INTERMEMBRANE PHOSPHOLIPID TRANSPORT SYSTEM BINDING PROTEIN MLAD-RELATED"/>
    <property type="match status" value="1"/>
</dbReference>
<proteinExistence type="predicted"/>
<gene>
    <name evidence="3" type="ORF">IT779_10820</name>
</gene>
<dbReference type="RefSeq" id="WP_196149089.1">
    <property type="nucleotide sequence ID" value="NZ_JADMLG010000003.1"/>
</dbReference>
<evidence type="ECO:0000313" key="3">
    <source>
        <dbReference type="EMBL" id="MBH0776777.1"/>
    </source>
</evidence>
<keyword evidence="4" id="KW-1185">Reference proteome</keyword>
<feature type="transmembrane region" description="Helical" evidence="1">
    <location>
        <begin position="6"/>
        <end position="30"/>
    </location>
</feature>
<sequence>MNVRAITSLAAIAAVLVIGVAYMGLGVLHLDPRRSHISVRMYLENSGGLGPGAPVLLSGVQVGKTREVRKQAGGVAVELEIDDRYRIPVAGDIRIEQLSALGEPYISFRPDRPGGPYLENGQTVSTDRVHMPMTITALSTRLVELLKQVKPEVMTSLIGTFDQALSGTDTTMQTLERSTTLLAATLLSRTDRIRQLFDDLQALGGDISWMGPSLADAGPLFGEFGVTLSDIVQSSSALVEARPVPSYFTGDGLVPFLGEVEALLNKIGPSLSKIAPALGPVVAEVTRGGPALDVSTLIEQALGGVDPDGTLHFRVGVK</sequence>
<reference evidence="3" key="1">
    <citation type="submission" date="2020-11" db="EMBL/GenBank/DDBJ databases">
        <title>Nocardia NEAU-351.nov., a novel actinomycete isolated from the cow dung.</title>
        <authorList>
            <person name="Zhang X."/>
        </authorList>
    </citation>
    <scope>NUCLEOTIDE SEQUENCE</scope>
    <source>
        <strain evidence="3">NEAU-351</strain>
    </source>
</reference>
<name>A0A931IAS2_9NOCA</name>
<keyword evidence="1" id="KW-0812">Transmembrane</keyword>
<keyword evidence="1" id="KW-0472">Membrane</keyword>
<dbReference type="PANTHER" id="PTHR33371:SF16">
    <property type="entry name" value="MCE-FAMILY PROTEIN MCE3F"/>
    <property type="match status" value="1"/>
</dbReference>
<organism evidence="3 4">
    <name type="scientific">Nocardia bovistercoris</name>
    <dbReference type="NCBI Taxonomy" id="2785916"/>
    <lineage>
        <taxon>Bacteria</taxon>
        <taxon>Bacillati</taxon>
        <taxon>Actinomycetota</taxon>
        <taxon>Actinomycetes</taxon>
        <taxon>Mycobacteriales</taxon>
        <taxon>Nocardiaceae</taxon>
        <taxon>Nocardia</taxon>
    </lineage>
</organism>
<accession>A0A931IAS2</accession>
<feature type="domain" description="Mce/MlaD" evidence="2">
    <location>
        <begin position="37"/>
        <end position="110"/>
    </location>
</feature>
<dbReference type="Pfam" id="PF02470">
    <property type="entry name" value="MlaD"/>
    <property type="match status" value="1"/>
</dbReference>
<comment type="caution">
    <text evidence="3">The sequence shown here is derived from an EMBL/GenBank/DDBJ whole genome shotgun (WGS) entry which is preliminary data.</text>
</comment>